<keyword evidence="6" id="KW-0027">Amidation</keyword>
<organism evidence="9">
    <name type="scientific">Plautia stali</name>
    <name type="common">Stink bug</name>
    <dbReference type="NCBI Taxonomy" id="106108"/>
    <lineage>
        <taxon>Eukaryota</taxon>
        <taxon>Metazoa</taxon>
        <taxon>Ecdysozoa</taxon>
        <taxon>Arthropoda</taxon>
        <taxon>Hexapoda</taxon>
        <taxon>Insecta</taxon>
        <taxon>Pterygota</taxon>
        <taxon>Neoptera</taxon>
        <taxon>Paraneoptera</taxon>
        <taxon>Hemiptera</taxon>
        <taxon>Heteroptera</taxon>
        <taxon>Panheteroptera</taxon>
        <taxon>Pentatomomorpha</taxon>
        <taxon>Pentatomoidea</taxon>
        <taxon>Pentatomidae</taxon>
        <taxon>Pentatominae</taxon>
        <taxon>Plautia</taxon>
    </lineage>
</organism>
<dbReference type="InterPro" id="IPR020190">
    <property type="entry name" value="Procorazonin"/>
</dbReference>
<protein>
    <recommendedName>
        <fullName evidence="3">Pro-corazonin</fullName>
    </recommendedName>
</protein>
<keyword evidence="4" id="KW-0964">Secreted</keyword>
<accession>A0A1E1G7R8</accession>
<evidence type="ECO:0000256" key="5">
    <source>
        <dbReference type="ARBA" id="ARBA00022729"/>
    </source>
</evidence>
<evidence type="ECO:0000256" key="8">
    <source>
        <dbReference type="SAM" id="SignalP"/>
    </source>
</evidence>
<feature type="signal peptide" evidence="8">
    <location>
        <begin position="1"/>
        <end position="20"/>
    </location>
</feature>
<evidence type="ECO:0000256" key="2">
    <source>
        <dbReference type="ARBA" id="ARBA00009635"/>
    </source>
</evidence>
<evidence type="ECO:0000313" key="9">
    <source>
        <dbReference type="EMBL" id="BAV78800.1"/>
    </source>
</evidence>
<feature type="chain" id="PRO_5009113502" description="Pro-corazonin" evidence="8">
    <location>
        <begin position="21"/>
        <end position="96"/>
    </location>
</feature>
<sequence>MWFRLQSMLLIALLIGSALAQTFQYSRGWTNGKRSFPGSQTACQIQRLRAMLQGKPFPPSYHFFCDLYHLPEEDMKMEQLDKTQLRNTGAEDAIEK</sequence>
<evidence type="ECO:0000256" key="3">
    <source>
        <dbReference type="ARBA" id="ARBA00014144"/>
    </source>
</evidence>
<dbReference type="GO" id="GO:0007218">
    <property type="term" value="P:neuropeptide signaling pathway"/>
    <property type="evidence" value="ECO:0007669"/>
    <property type="project" value="UniProtKB-KW"/>
</dbReference>
<gene>
    <name evidence="9" type="primary">Crz</name>
</gene>
<dbReference type="GO" id="GO:0071858">
    <property type="term" value="F:corazonin receptor binding"/>
    <property type="evidence" value="ECO:0007669"/>
    <property type="project" value="InterPro"/>
</dbReference>
<reference evidence="9" key="1">
    <citation type="submission" date="2016-04" db="EMBL/GenBank/DDBJ databases">
        <title>Identification of allatostatic molecules in the brown-winged green bug Plautia stali.</title>
        <authorList>
            <person name="Matsumoto K."/>
            <person name="Suetsugu Y."/>
            <person name="Tanaka Y."/>
            <person name="Kotaki T."/>
            <person name="Goto S.G."/>
            <person name="Shinoda T."/>
            <person name="Shiga S."/>
        </authorList>
    </citation>
    <scope>NUCLEOTIDE SEQUENCE</scope>
</reference>
<comment type="similarity">
    <text evidence="2">Belongs to the corazonin family.</text>
</comment>
<evidence type="ECO:0000256" key="1">
    <source>
        <dbReference type="ARBA" id="ARBA00004613"/>
    </source>
</evidence>
<proteinExistence type="evidence at transcript level"/>
<evidence type="ECO:0000256" key="7">
    <source>
        <dbReference type="ARBA" id="ARBA00023320"/>
    </source>
</evidence>
<name>A0A1E1G7R8_PLAST</name>
<keyword evidence="7" id="KW-0527">Neuropeptide</keyword>
<comment type="subcellular location">
    <subcellularLocation>
        <location evidence="1">Secreted</location>
    </subcellularLocation>
</comment>
<dbReference type="GO" id="GO:0045823">
    <property type="term" value="P:positive regulation of heart contraction"/>
    <property type="evidence" value="ECO:0007669"/>
    <property type="project" value="InterPro"/>
</dbReference>
<dbReference type="AlphaFoldDB" id="A0A1E1G7R8"/>
<keyword evidence="5 8" id="KW-0732">Signal</keyword>
<evidence type="ECO:0000256" key="6">
    <source>
        <dbReference type="ARBA" id="ARBA00022815"/>
    </source>
</evidence>
<dbReference type="EMBL" id="LC146496">
    <property type="protein sequence ID" value="BAV78800.1"/>
    <property type="molecule type" value="mRNA"/>
</dbReference>
<evidence type="ECO:0000256" key="4">
    <source>
        <dbReference type="ARBA" id="ARBA00022525"/>
    </source>
</evidence>
<dbReference type="GO" id="GO:0005576">
    <property type="term" value="C:extracellular region"/>
    <property type="evidence" value="ECO:0007669"/>
    <property type="project" value="UniProtKB-SubCell"/>
</dbReference>
<dbReference type="Pfam" id="PF17308">
    <property type="entry name" value="Corazonin"/>
    <property type="match status" value="1"/>
</dbReference>